<protein>
    <submittedName>
        <fullName evidence="6">Uncharacterized protein LOC107017686</fullName>
    </submittedName>
</protein>
<evidence type="ECO:0000256" key="2">
    <source>
        <dbReference type="SAM" id="MobiDB-lite"/>
    </source>
</evidence>
<dbReference type="SUPFAM" id="SSF54928">
    <property type="entry name" value="RNA-binding domain, RBD"/>
    <property type="match status" value="1"/>
</dbReference>
<feature type="region of interest" description="Disordered" evidence="2">
    <location>
        <begin position="2154"/>
        <end position="2278"/>
    </location>
</feature>
<feature type="domain" description="RRM" evidence="3">
    <location>
        <begin position="573"/>
        <end position="645"/>
    </location>
</feature>
<evidence type="ECO:0000313" key="5">
    <source>
        <dbReference type="Proteomes" id="UP000694930"/>
    </source>
</evidence>
<dbReference type="RefSeq" id="XP_015073393.2">
    <property type="nucleotide sequence ID" value="XM_015217907.2"/>
</dbReference>
<dbReference type="Pfam" id="PF02845">
    <property type="entry name" value="CUE"/>
    <property type="match status" value="1"/>
</dbReference>
<dbReference type="Pfam" id="PF07744">
    <property type="entry name" value="SPOC"/>
    <property type="match status" value="1"/>
</dbReference>
<feature type="region of interest" description="Disordered" evidence="2">
    <location>
        <begin position="1136"/>
        <end position="1203"/>
    </location>
</feature>
<gene>
    <name evidence="6" type="primary">LOC107017686</name>
</gene>
<evidence type="ECO:0000259" key="4">
    <source>
        <dbReference type="PROSITE" id="PS51140"/>
    </source>
</evidence>
<dbReference type="Proteomes" id="UP000694930">
    <property type="component" value="Chromosome 4"/>
</dbReference>
<organism evidence="5 6">
    <name type="scientific">Solanum pennellii</name>
    <name type="common">Tomato</name>
    <name type="synonym">Lycopersicon pennellii</name>
    <dbReference type="NCBI Taxonomy" id="28526"/>
    <lineage>
        <taxon>Eukaryota</taxon>
        <taxon>Viridiplantae</taxon>
        <taxon>Streptophyta</taxon>
        <taxon>Embryophyta</taxon>
        <taxon>Tracheophyta</taxon>
        <taxon>Spermatophyta</taxon>
        <taxon>Magnoliopsida</taxon>
        <taxon>eudicotyledons</taxon>
        <taxon>Gunneridae</taxon>
        <taxon>Pentapetalae</taxon>
        <taxon>asterids</taxon>
        <taxon>lamiids</taxon>
        <taxon>Solanales</taxon>
        <taxon>Solanaceae</taxon>
        <taxon>Solanoideae</taxon>
        <taxon>Solaneae</taxon>
        <taxon>Solanum</taxon>
        <taxon>Solanum subgen. Lycopersicon</taxon>
    </lineage>
</organism>
<dbReference type="CDD" id="cd21546">
    <property type="entry name" value="SPOC_FPA-like"/>
    <property type="match status" value="1"/>
</dbReference>
<evidence type="ECO:0000259" key="3">
    <source>
        <dbReference type="PROSITE" id="PS50102"/>
    </source>
</evidence>
<dbReference type="InterPro" id="IPR000504">
    <property type="entry name" value="RRM_dom"/>
</dbReference>
<dbReference type="PANTHER" id="PTHR21494:SF0">
    <property type="entry name" value="ACTIVATING SIGNAL COINTEGRATOR 1 COMPLEX SUBUNIT 2"/>
    <property type="match status" value="1"/>
</dbReference>
<feature type="compositionally biased region" description="Gly residues" evidence="2">
    <location>
        <begin position="2239"/>
        <end position="2249"/>
    </location>
</feature>
<dbReference type="PANTHER" id="PTHR21494">
    <property type="entry name" value="ACTIVATING SIGNAL COINTEGRATOR 1 COMPLEX SUBUNIT 2 ASC-1 COMPLEX SUBUNIT P100"/>
    <property type="match status" value="1"/>
</dbReference>
<feature type="region of interest" description="Disordered" evidence="2">
    <location>
        <begin position="1"/>
        <end position="60"/>
    </location>
</feature>
<evidence type="ECO:0000256" key="1">
    <source>
        <dbReference type="PROSITE-ProRule" id="PRU00176"/>
    </source>
</evidence>
<feature type="region of interest" description="Disordered" evidence="2">
    <location>
        <begin position="1953"/>
        <end position="1980"/>
    </location>
</feature>
<dbReference type="Pfam" id="PF00076">
    <property type="entry name" value="RRM_1"/>
    <property type="match status" value="1"/>
</dbReference>
<feature type="region of interest" description="Disordered" evidence="2">
    <location>
        <begin position="434"/>
        <end position="476"/>
    </location>
</feature>
<accession>A0ABM1GMT1</accession>
<dbReference type="InterPro" id="IPR003892">
    <property type="entry name" value="CUE"/>
</dbReference>
<evidence type="ECO:0000313" key="6">
    <source>
        <dbReference type="RefSeq" id="XP_015073393.2"/>
    </source>
</evidence>
<proteinExistence type="predicted"/>
<feature type="compositionally biased region" description="Polar residues" evidence="2">
    <location>
        <begin position="446"/>
        <end position="457"/>
    </location>
</feature>
<dbReference type="CDD" id="cd14364">
    <property type="entry name" value="CUE_ASCC2"/>
    <property type="match status" value="1"/>
</dbReference>
<feature type="compositionally biased region" description="Gly residues" evidence="2">
    <location>
        <begin position="2201"/>
        <end position="2215"/>
    </location>
</feature>
<keyword evidence="5" id="KW-1185">Reference proteome</keyword>
<dbReference type="SUPFAM" id="SSF46934">
    <property type="entry name" value="UBA-like"/>
    <property type="match status" value="1"/>
</dbReference>
<dbReference type="CDD" id="cd00590">
    <property type="entry name" value="RRM_SF"/>
    <property type="match status" value="1"/>
</dbReference>
<dbReference type="SMART" id="SM00546">
    <property type="entry name" value="CUE"/>
    <property type="match status" value="1"/>
</dbReference>
<feature type="compositionally biased region" description="Pro residues" evidence="2">
    <location>
        <begin position="1136"/>
        <end position="1192"/>
    </location>
</feature>
<feature type="compositionally biased region" description="Acidic residues" evidence="2">
    <location>
        <begin position="2228"/>
        <end position="2238"/>
    </location>
</feature>
<reference evidence="6" key="2">
    <citation type="submission" date="2025-08" db="UniProtKB">
        <authorList>
            <consortium name="RefSeq"/>
        </authorList>
    </citation>
    <scope>IDENTIFICATION</scope>
</reference>
<keyword evidence="1" id="KW-0694">RNA-binding</keyword>
<dbReference type="Gene3D" id="1.10.8.10">
    <property type="entry name" value="DNA helicase RuvA subunit, C-terminal domain"/>
    <property type="match status" value="1"/>
</dbReference>
<feature type="compositionally biased region" description="Basic and acidic residues" evidence="2">
    <location>
        <begin position="2186"/>
        <end position="2196"/>
    </location>
</feature>
<dbReference type="InterPro" id="IPR052586">
    <property type="entry name" value="ASCC2"/>
</dbReference>
<feature type="region of interest" description="Disordered" evidence="2">
    <location>
        <begin position="2064"/>
        <end position="2092"/>
    </location>
</feature>
<feature type="compositionally biased region" description="Polar residues" evidence="2">
    <location>
        <begin position="305"/>
        <end position="320"/>
    </location>
</feature>
<dbReference type="InterPro" id="IPR009060">
    <property type="entry name" value="UBA-like_sf"/>
</dbReference>
<feature type="domain" description="CUE" evidence="4">
    <location>
        <begin position="1895"/>
        <end position="1938"/>
    </location>
</feature>
<dbReference type="InterPro" id="IPR012677">
    <property type="entry name" value="Nucleotide-bd_a/b_plait_sf"/>
</dbReference>
<feature type="compositionally biased region" description="Polar residues" evidence="2">
    <location>
        <begin position="40"/>
        <end position="50"/>
    </location>
</feature>
<dbReference type="InterPro" id="IPR041800">
    <property type="entry name" value="ASCC2_CUE"/>
</dbReference>
<name>A0ABM1GMT1_SOLPN</name>
<dbReference type="PROSITE" id="PS51140">
    <property type="entry name" value="CUE"/>
    <property type="match status" value="1"/>
</dbReference>
<feature type="compositionally biased region" description="Polar residues" evidence="2">
    <location>
        <begin position="2068"/>
        <end position="2091"/>
    </location>
</feature>
<feature type="region of interest" description="Disordered" evidence="2">
    <location>
        <begin position="298"/>
        <end position="333"/>
    </location>
</feature>
<dbReference type="InterPro" id="IPR012921">
    <property type="entry name" value="SPOC_C"/>
</dbReference>
<dbReference type="PROSITE" id="PS50102">
    <property type="entry name" value="RRM"/>
    <property type="match status" value="1"/>
</dbReference>
<dbReference type="SMART" id="SM00360">
    <property type="entry name" value="RRM"/>
    <property type="match status" value="1"/>
</dbReference>
<feature type="compositionally biased region" description="Pro residues" evidence="2">
    <location>
        <begin position="15"/>
        <end position="37"/>
    </location>
</feature>
<sequence>MATTEQPLKKRKLYEPPPPLPQSPPPPPPPQPPPPLPQQHSALTFQQSNAAPPLSQDEIHRRRRNQEEIRNAYECYKRIKFCISQTDDRLMAELEQAYLSLLTASRGCTSVQRLVADFIPRFASYCPTALEAAVKVVINMHNWKLALIGKGEDTDGVAFDTAKVCIFGLADICRSAAAEAPTSSVIRGICTTVFRDGLTFFISCFEGKDVLEIADKEYFGIQDAHLFSEYQQKILNKEQPVLLKLSEFRVLCFLRIFFTCPKNSIATCFELIGSTGSEESKREGYYLLRQLTNRLDDAVGHPRNGGNSPVISSPKATETSSKSKEVDDGVATCGKQGSDNRSLVSMNCLLRLVIEKDHSLKSWIYSRFKKLSESASSQVVSDISAVLEGVLQSFLNEVKAEKPHDAGDEDGFDTAKYVSEYLCHELSAQKVTHEVSRSPAVPLGSTHRSSMSSNTNSGERRSVVFDSKESGDFTNTRPSVHMEVYNQQILSPISRTPSNLRNSSSDGGHHVMMENHRIINVDRSLPASRSAGGNSCSMESPMQRLPLSHSSTNQGIWYSDGDSAAADIFFASKQLWLGSLGPDASEVLVKHKFEMFGPVNQFIFFAFKGFALVEYQNIMDAVRAREIMQGNSLWGAGLRIKFMDKGLGTKGTINSASVGSSCYIYVGSVQSRWMKDDVVHELRKALQKGPRMVTDLGSEGALLMEFNTPEEATIAMNHLRHWRKVRSDCIQPPYFGPTNASMHTEGIRPSSTSVYVGTGSNFCANSTVGPSHFKNMLENHSDSHVPRISRLSSLLSQLSAKYNVKYDPGYNSHHLPGSCETGFFGGDTKLTNTLRISIPNGSSLFITDDELLAICNLAIDNKGSIIRLMRENMPMGSCWLVECSSMDSANTLLKNLRDCPGLFFQIEFSHSGQHHVHVPVKNEGSIQELTSPRLNPEQGSMSHAGYAFQSNWPHVASRGMPEVGSGKTEMMIPVPSPRGNHIFSGSVNDMWMHRKSEAEIHSRPAIIACNPAPPQAPPRALQPLQGPPTVPLPVQVLPAAAPQLIQGPLIAPPHQAQPPPFVRPMYFPPSGWDSRGLNHNLPPNTIPSGAMPTNLHHCSVASPFIPLSVTPLSQIQGTSMPYDHMYAVPVVRPPVTSLPPQPPPQLDSLPLLPPPVLQPPLPSSPPPPPYPDPPNIPPPPSSPPPPPPPPLSEPSNSGSSRQYLQCRWQGSLSKSGVHYCTIYAQRVESDICRYPNASAEPTEWPAKLDMTKRTDFRHVKSTFCSTPPHKKEICWLLPSSPMDHKGFQDFVSYLNQRECAGVIKIPAVNSMWARLLFILPQSSDTCSMLSVAPNPSLCLLGLVVPKETNSEWVHAAEFSDCLKVIAEAMSNRYSNQNRNEKTQKKFVPKKEMQASQTLANSFRQSVSIKSEGSTNAGNSSSAGSSAGEVKSRVRMGESGAWVSAAIPSGKFVDYLPQDEAVAAGLGADEGALDPVESQRVVDVLNRELFRLLKMNARDFWREVASDSSLHSFLESFLKFRSRWYDFPYRGARGIVAGVVVGEFELCRRIFMVLYRISSNRDPGAKTADSLTRKDHEALLQEKKLLDLPKLLDICAIYGHENEDLTRILVVNAIKSQPWIHDDLSSVITHFLSIVQTMYERCSSSLEVLFSSSHFQDHGHSRLQTDYLEVMDFLNDAVVSMDAFVNAYKQASIYFCCPVEMSHGNEEVLTTLARLHNLLLPSLRRGFHIILTSGEKSLTESSNEMRSNVFVSLKMLSTRIVNFGWKLLYLCYLSDEAFVESSPLPATMKMFPTNVEDPAIRADILVQSVRDISGDYSQALEGHRKGTFLQIIEQNYNIMRRIELLRNTGWISMDDDQFKFLLGITISPVEDNIGRAAHPAASGKDNRPQVDEDAAIMESKISQIRDLFPDYGKGFLAACLEVYNQNPEEVIQRILEGTLHEELQSLDISLEKLPPPKSDVASMTRNDKGKGKLVESTPIPPRNIVPAASPYKAVGSSNSSIAPAGRFIRKTASDEPASLTLDSRDAKDLAKTLALSSQLEYEDEYDDSFDDLGLSIGDSAFEETENLQDKTNFSRGRSSEADNGSSASNASKWGSRKMPQFYVKDGKNYSYKVEGAVAVANYNEASLVNQAQKEMIHGLGRGGNLPLGAVKRLTEPNEEKDDEPESNEMGGRGRGRGFYRGGRGGRRRDSNEEKDIEPGSNEMGGRGGGRGFFRGGRGGRRGGESNEEKDNEPESDEMDGSGGGRGFRGGRGGRRGGGRSNHYRKDQAMKKHFSGLTGH</sequence>
<dbReference type="GeneID" id="107017686"/>
<dbReference type="Gene3D" id="3.30.70.330">
    <property type="match status" value="1"/>
</dbReference>
<dbReference type="InterPro" id="IPR035979">
    <property type="entry name" value="RBD_domain_sf"/>
</dbReference>
<feature type="compositionally biased region" description="Gly residues" evidence="2">
    <location>
        <begin position="2169"/>
        <end position="2181"/>
    </location>
</feature>
<feature type="region of interest" description="Disordered" evidence="2">
    <location>
        <begin position="1375"/>
        <end position="1429"/>
    </location>
</feature>
<reference evidence="5" key="1">
    <citation type="journal article" date="2014" name="Nat. Genet.">
        <title>The genome of the stress-tolerant wild tomato species Solanum pennellii.</title>
        <authorList>
            <person name="Bolger A."/>
            <person name="Scossa F."/>
            <person name="Bolger M.E."/>
            <person name="Lanz C."/>
            <person name="Maumus F."/>
            <person name="Tohge T."/>
            <person name="Quesneville H."/>
            <person name="Alseekh S."/>
            <person name="Sorensen I."/>
            <person name="Lichtenstein G."/>
            <person name="Fich E.A."/>
            <person name="Conte M."/>
            <person name="Keller H."/>
            <person name="Schneeberger K."/>
            <person name="Schwacke R."/>
            <person name="Ofner I."/>
            <person name="Vrebalov J."/>
            <person name="Xu Y."/>
            <person name="Osorio S."/>
            <person name="Aflitos S.A."/>
            <person name="Schijlen E."/>
            <person name="Jimenez-Gomez J.M."/>
            <person name="Ryngajllo M."/>
            <person name="Kimura S."/>
            <person name="Kumar R."/>
            <person name="Koenig D."/>
            <person name="Headland L.R."/>
            <person name="Maloof J.N."/>
            <person name="Sinha N."/>
            <person name="van Ham R.C."/>
            <person name="Lankhorst R.K."/>
            <person name="Mao L."/>
            <person name="Vogel A."/>
            <person name="Arsova B."/>
            <person name="Panstruga R."/>
            <person name="Fei Z."/>
            <person name="Rose J.K."/>
            <person name="Zamir D."/>
            <person name="Carrari F."/>
            <person name="Giovannoni J.J."/>
            <person name="Weigel D."/>
            <person name="Usadel B."/>
            <person name="Fernie A.R."/>
        </authorList>
    </citation>
    <scope>NUCLEOTIDE SEQUENCE [LARGE SCALE GENOMIC DNA]</scope>
    <source>
        <strain evidence="5">cv. LA0716</strain>
    </source>
</reference>
<feature type="compositionally biased region" description="Low complexity" evidence="2">
    <location>
        <begin position="1410"/>
        <end position="1428"/>
    </location>
</feature>
<feature type="compositionally biased region" description="Basic and acidic residues" evidence="2">
    <location>
        <begin position="458"/>
        <end position="471"/>
    </location>
</feature>
<feature type="compositionally biased region" description="Basic and acidic residues" evidence="2">
    <location>
        <begin position="1378"/>
        <end position="1392"/>
    </location>
</feature>
<feature type="compositionally biased region" description="Polar residues" evidence="2">
    <location>
        <begin position="1393"/>
        <end position="1408"/>
    </location>
</feature>